<comment type="similarity">
    <text evidence="1">Belongs to the type-I restriction system S methylase family.</text>
</comment>
<keyword evidence="5" id="KW-0540">Nuclease</keyword>
<dbReference type="Pfam" id="PF01420">
    <property type="entry name" value="Methylase_S"/>
    <property type="match status" value="2"/>
</dbReference>
<dbReference type="InterPro" id="IPR052021">
    <property type="entry name" value="Type-I_RS_S_subunit"/>
</dbReference>
<gene>
    <name evidence="5" type="ORF">EYE42_12030</name>
</gene>
<dbReference type="InterPro" id="IPR000055">
    <property type="entry name" value="Restrct_endonuc_typeI_TRD"/>
</dbReference>
<dbReference type="PANTHER" id="PTHR30408">
    <property type="entry name" value="TYPE-1 RESTRICTION ENZYME ECOKI SPECIFICITY PROTEIN"/>
    <property type="match status" value="1"/>
</dbReference>
<keyword evidence="3" id="KW-0238">DNA-binding</keyword>
<dbReference type="GO" id="GO:0003677">
    <property type="term" value="F:DNA binding"/>
    <property type="evidence" value="ECO:0007669"/>
    <property type="project" value="UniProtKB-KW"/>
</dbReference>
<keyword evidence="6" id="KW-1185">Reference proteome</keyword>
<dbReference type="Proteomes" id="UP000293520">
    <property type="component" value="Unassembled WGS sequence"/>
</dbReference>
<proteinExistence type="inferred from homology"/>
<dbReference type="GO" id="GO:0009307">
    <property type="term" value="P:DNA restriction-modification system"/>
    <property type="evidence" value="ECO:0007669"/>
    <property type="project" value="UniProtKB-KW"/>
</dbReference>
<evidence type="ECO:0000256" key="1">
    <source>
        <dbReference type="ARBA" id="ARBA00010923"/>
    </source>
</evidence>
<evidence type="ECO:0000256" key="3">
    <source>
        <dbReference type="ARBA" id="ARBA00023125"/>
    </source>
</evidence>
<keyword evidence="2" id="KW-0680">Restriction system</keyword>
<feature type="domain" description="Type I restriction modification DNA specificity" evidence="4">
    <location>
        <begin position="4"/>
        <end position="183"/>
    </location>
</feature>
<evidence type="ECO:0000313" key="5">
    <source>
        <dbReference type="EMBL" id="TBN38624.1"/>
    </source>
</evidence>
<accession>A0A4Q9FXB3</accession>
<dbReference type="CDD" id="cd17243">
    <property type="entry name" value="RMtype1_S_AchA6I-TRD2-CR2_like"/>
    <property type="match status" value="1"/>
</dbReference>
<dbReference type="AlphaFoldDB" id="A0A4Q9FXB3"/>
<dbReference type="Gene3D" id="3.90.220.20">
    <property type="entry name" value="DNA methylase specificity domains"/>
    <property type="match status" value="2"/>
</dbReference>
<organism evidence="5 6">
    <name type="scientific">Paracoccus subflavus</name>
    <dbReference type="NCBI Taxonomy" id="2528244"/>
    <lineage>
        <taxon>Bacteria</taxon>
        <taxon>Pseudomonadati</taxon>
        <taxon>Pseudomonadota</taxon>
        <taxon>Alphaproteobacteria</taxon>
        <taxon>Rhodobacterales</taxon>
        <taxon>Paracoccaceae</taxon>
        <taxon>Paracoccus</taxon>
    </lineage>
</organism>
<protein>
    <submittedName>
        <fullName evidence="5">Restriction endonuclease subunit S</fullName>
    </submittedName>
</protein>
<evidence type="ECO:0000313" key="6">
    <source>
        <dbReference type="Proteomes" id="UP000293520"/>
    </source>
</evidence>
<keyword evidence="5" id="KW-0378">Hydrolase</keyword>
<dbReference type="Gene3D" id="1.10.287.1120">
    <property type="entry name" value="Bipartite methylase S protein"/>
    <property type="match status" value="1"/>
</dbReference>
<dbReference type="InterPro" id="IPR044946">
    <property type="entry name" value="Restrct_endonuc_typeI_TRD_sf"/>
</dbReference>
<comment type="caution">
    <text evidence="5">The sequence shown here is derived from an EMBL/GenBank/DDBJ whole genome shotgun (WGS) entry which is preliminary data.</text>
</comment>
<dbReference type="RefSeq" id="WP_130991577.1">
    <property type="nucleotide sequence ID" value="NZ_SISK01000009.1"/>
</dbReference>
<dbReference type="EMBL" id="SISK01000009">
    <property type="protein sequence ID" value="TBN38624.1"/>
    <property type="molecule type" value="Genomic_DNA"/>
</dbReference>
<name>A0A4Q9FXB3_9RHOB</name>
<reference evidence="5 6" key="1">
    <citation type="submission" date="2019-02" db="EMBL/GenBank/DDBJ databases">
        <title>Paracoccus subflavus sp. nov., isolated from marine sediment of the Pacific Ocean.</title>
        <authorList>
            <person name="Zhang G."/>
        </authorList>
    </citation>
    <scope>NUCLEOTIDE SEQUENCE [LARGE SCALE GENOMIC DNA]</scope>
    <source>
        <strain evidence="5 6">GY0581</strain>
    </source>
</reference>
<feature type="domain" description="Type I restriction modification DNA specificity" evidence="4">
    <location>
        <begin position="229"/>
        <end position="377"/>
    </location>
</feature>
<keyword evidence="5" id="KW-0255">Endonuclease</keyword>
<dbReference type="CDD" id="cd17256">
    <property type="entry name" value="RMtype1_S_EcoJA65PI-TRD1-CR1_like"/>
    <property type="match status" value="1"/>
</dbReference>
<dbReference type="PANTHER" id="PTHR30408:SF13">
    <property type="entry name" value="TYPE I RESTRICTION ENZYME HINDI SPECIFICITY SUBUNIT"/>
    <property type="match status" value="1"/>
</dbReference>
<dbReference type="SUPFAM" id="SSF116734">
    <property type="entry name" value="DNA methylase specificity domain"/>
    <property type="match status" value="2"/>
</dbReference>
<sequence length="434" mass="46963">MTPDWSVEKLGGLVDAARGISYGIVQPGEHQPDGIPIVRVSDLKGEIVEMSKPLRVAPAIEAAHARTRLRGGELIMSIVGTVGQTAIVDSSLAGWNVARAVAVIPVKKDIGPYWIRLALKGGPARAHIQDRLNTTVQATLNLRDLASLPIVMPPAPERETIAATLGALDDKIELNRKMNATLEAIARALFRDWFVDFGPTRAKMEGREPYFSPDLWSLFPDRLDAEGKPEGWEEKPLTEFFSIIGGGTPKTSITDFWDGPIPWFSVTDTPPNGSVFVTYTEKTISDAGLNGSSARLVPKGTTIISARGTVGNLAVASREMTFNQSCYGLRGAGSVGDYASYLIAQNMVSQLQAMAHGSVFSTITRQTFESLSLPMPSDRVLDAFEDAVSPMFDKILANVHESRTLAQTGDLLLPRLMSGELRVADLDSHKAEHA</sequence>
<dbReference type="OrthoDB" id="512700at2"/>
<dbReference type="GO" id="GO:0004519">
    <property type="term" value="F:endonuclease activity"/>
    <property type="evidence" value="ECO:0007669"/>
    <property type="project" value="UniProtKB-KW"/>
</dbReference>
<evidence type="ECO:0000259" key="4">
    <source>
        <dbReference type="Pfam" id="PF01420"/>
    </source>
</evidence>
<evidence type="ECO:0000256" key="2">
    <source>
        <dbReference type="ARBA" id="ARBA00022747"/>
    </source>
</evidence>